<feature type="domain" description="Histidine kinase" evidence="5">
    <location>
        <begin position="125"/>
        <end position="363"/>
    </location>
</feature>
<dbReference type="SUPFAM" id="SSF47384">
    <property type="entry name" value="Homodimeric domain of signal transducing histidine kinase"/>
    <property type="match status" value="1"/>
</dbReference>
<dbReference type="InterPro" id="IPR036097">
    <property type="entry name" value="HisK_dim/P_sf"/>
</dbReference>
<evidence type="ECO:0000313" key="6">
    <source>
        <dbReference type="EMBL" id="MFC3877174.1"/>
    </source>
</evidence>
<dbReference type="InterPro" id="IPR036890">
    <property type="entry name" value="HATPase_C_sf"/>
</dbReference>
<keyword evidence="4" id="KW-0175">Coiled coil</keyword>
<dbReference type="SUPFAM" id="SSF55874">
    <property type="entry name" value="ATPase domain of HSP90 chaperone/DNA topoisomerase II/histidine kinase"/>
    <property type="match status" value="1"/>
</dbReference>
<dbReference type="PANTHER" id="PTHR43065:SF42">
    <property type="entry name" value="TWO-COMPONENT SENSOR PPRA"/>
    <property type="match status" value="1"/>
</dbReference>
<dbReference type="SMART" id="SM00387">
    <property type="entry name" value="HATPase_c"/>
    <property type="match status" value="1"/>
</dbReference>
<dbReference type="InterPro" id="IPR003594">
    <property type="entry name" value="HATPase_dom"/>
</dbReference>
<dbReference type="Pfam" id="PF00512">
    <property type="entry name" value="HisKA"/>
    <property type="match status" value="1"/>
</dbReference>
<keyword evidence="3" id="KW-0597">Phosphoprotein</keyword>
<dbReference type="PRINTS" id="PR00344">
    <property type="entry name" value="BCTRLSENSOR"/>
</dbReference>
<dbReference type="SMART" id="SM00388">
    <property type="entry name" value="HisKA"/>
    <property type="match status" value="1"/>
</dbReference>
<reference evidence="7" key="1">
    <citation type="journal article" date="2019" name="Int. J. Syst. Evol. Microbiol.">
        <title>The Global Catalogue of Microorganisms (GCM) 10K type strain sequencing project: providing services to taxonomists for standard genome sequencing and annotation.</title>
        <authorList>
            <consortium name="The Broad Institute Genomics Platform"/>
            <consortium name="The Broad Institute Genome Sequencing Center for Infectious Disease"/>
            <person name="Wu L."/>
            <person name="Ma J."/>
        </authorList>
    </citation>
    <scope>NUCLEOTIDE SEQUENCE [LARGE SCALE GENOMIC DNA]</scope>
    <source>
        <strain evidence="7">CECT 8979</strain>
    </source>
</reference>
<dbReference type="EC" id="2.7.13.3" evidence="2"/>
<gene>
    <name evidence="6" type="ORF">ACFOSX_08025</name>
</gene>
<dbReference type="Proteomes" id="UP001595812">
    <property type="component" value="Unassembled WGS sequence"/>
</dbReference>
<comment type="caution">
    <text evidence="6">The sequence shown here is derived from an EMBL/GenBank/DDBJ whole genome shotgun (WGS) entry which is preliminary data.</text>
</comment>
<accession>A0ABV8AHE0</accession>
<dbReference type="Pfam" id="PF02518">
    <property type="entry name" value="HATPase_c"/>
    <property type="match status" value="1"/>
</dbReference>
<keyword evidence="6" id="KW-0808">Transferase</keyword>
<organism evidence="6 7">
    <name type="scientific">Winogradskyella maritima</name>
    <dbReference type="NCBI Taxonomy" id="1517766"/>
    <lineage>
        <taxon>Bacteria</taxon>
        <taxon>Pseudomonadati</taxon>
        <taxon>Bacteroidota</taxon>
        <taxon>Flavobacteriia</taxon>
        <taxon>Flavobacteriales</taxon>
        <taxon>Flavobacteriaceae</taxon>
        <taxon>Winogradskyella</taxon>
    </lineage>
</organism>
<dbReference type="InterPro" id="IPR003661">
    <property type="entry name" value="HisK_dim/P_dom"/>
</dbReference>
<dbReference type="InterPro" id="IPR005467">
    <property type="entry name" value="His_kinase_dom"/>
</dbReference>
<dbReference type="Gene3D" id="1.10.287.130">
    <property type="match status" value="1"/>
</dbReference>
<name>A0ABV8AHE0_9FLAO</name>
<sequence>MDENTKQLIESLPLNDEDKNKLINAYKGISKQNSILEFKFNRTLVDKAAITNILNASMAEIEIQKEIIEQSKTELNQSLVEVNKQRHLIEKKNKKLNTLLKELRQTQKQLVLSEKMASLGELTAGIAHEIQNPLNFVNNFAEVSGELIDDVHEELNKNDLGEVKLLLSDLSINLEKINHHGKRADSIVKGMLSHSRNNSGKKEFLNINQLAEEYLNLSYHGLRAKDKTFNSKIDTSFDLKIEAIEVVPQDIGRVFLNIINNAFYAVNEKFKKHPKDYQPEVSVSTEMLNDKVHLHISDNGGGMPKKIINKIFQPFFTTKPTGQGTGLGLSMSYDIVKAHHGELTVKSVENEGTTFTITLPINIK</sequence>
<dbReference type="RefSeq" id="WP_386098958.1">
    <property type="nucleotide sequence ID" value="NZ_JBHSAT010000004.1"/>
</dbReference>
<evidence type="ECO:0000256" key="2">
    <source>
        <dbReference type="ARBA" id="ARBA00012438"/>
    </source>
</evidence>
<evidence type="ECO:0000256" key="1">
    <source>
        <dbReference type="ARBA" id="ARBA00000085"/>
    </source>
</evidence>
<evidence type="ECO:0000256" key="4">
    <source>
        <dbReference type="SAM" id="Coils"/>
    </source>
</evidence>
<keyword evidence="7" id="KW-1185">Reference proteome</keyword>
<protein>
    <recommendedName>
        <fullName evidence="2">histidine kinase</fullName>
        <ecNumber evidence="2">2.7.13.3</ecNumber>
    </recommendedName>
</protein>
<evidence type="ECO:0000259" key="5">
    <source>
        <dbReference type="PROSITE" id="PS50109"/>
    </source>
</evidence>
<keyword evidence="6" id="KW-0418">Kinase</keyword>
<dbReference type="PANTHER" id="PTHR43065">
    <property type="entry name" value="SENSOR HISTIDINE KINASE"/>
    <property type="match status" value="1"/>
</dbReference>
<dbReference type="CDD" id="cd00082">
    <property type="entry name" value="HisKA"/>
    <property type="match status" value="1"/>
</dbReference>
<evidence type="ECO:0000313" key="7">
    <source>
        <dbReference type="Proteomes" id="UP001595812"/>
    </source>
</evidence>
<feature type="coiled-coil region" evidence="4">
    <location>
        <begin position="58"/>
        <end position="116"/>
    </location>
</feature>
<proteinExistence type="predicted"/>
<dbReference type="PROSITE" id="PS50109">
    <property type="entry name" value="HIS_KIN"/>
    <property type="match status" value="1"/>
</dbReference>
<comment type="catalytic activity">
    <reaction evidence="1">
        <text>ATP + protein L-histidine = ADP + protein N-phospho-L-histidine.</text>
        <dbReference type="EC" id="2.7.13.3"/>
    </reaction>
</comment>
<dbReference type="GO" id="GO:0016301">
    <property type="term" value="F:kinase activity"/>
    <property type="evidence" value="ECO:0007669"/>
    <property type="project" value="UniProtKB-KW"/>
</dbReference>
<dbReference type="InterPro" id="IPR004358">
    <property type="entry name" value="Sig_transdc_His_kin-like_C"/>
</dbReference>
<dbReference type="Gene3D" id="3.30.565.10">
    <property type="entry name" value="Histidine kinase-like ATPase, C-terminal domain"/>
    <property type="match status" value="1"/>
</dbReference>
<evidence type="ECO:0000256" key="3">
    <source>
        <dbReference type="ARBA" id="ARBA00022553"/>
    </source>
</evidence>
<dbReference type="EMBL" id="JBHSAT010000004">
    <property type="protein sequence ID" value="MFC3877174.1"/>
    <property type="molecule type" value="Genomic_DNA"/>
</dbReference>